<gene>
    <name evidence="2" type="ORF">CMMCAS07_17800</name>
</gene>
<dbReference type="EMBL" id="MDHH01000008">
    <property type="protein sequence ID" value="OUE00257.1"/>
    <property type="molecule type" value="Genomic_DNA"/>
</dbReference>
<keyword evidence="3" id="KW-1185">Reference proteome</keyword>
<proteinExistence type="predicted"/>
<dbReference type="AlphaFoldDB" id="A0A251XDG6"/>
<feature type="compositionally biased region" description="Basic and acidic residues" evidence="1">
    <location>
        <begin position="30"/>
        <end position="44"/>
    </location>
</feature>
<evidence type="ECO:0000313" key="3">
    <source>
        <dbReference type="Proteomes" id="UP000195062"/>
    </source>
</evidence>
<evidence type="ECO:0000313" key="2">
    <source>
        <dbReference type="EMBL" id="OUE00257.1"/>
    </source>
</evidence>
<feature type="region of interest" description="Disordered" evidence="1">
    <location>
        <begin position="140"/>
        <end position="166"/>
    </location>
</feature>
<sequence>MADVPPPTTSTRSPAGRRPPVAGRVQLPPAERREPRIRGDERRTPRAGGVDDEPRDAVAVRGAHEERAGGVGGMGGAAARRGGRRHVRVEHRTHLHRTSDPQVEVLLVAGVVVAHDVARRQATIGGREGDAELGHAGEVGHAVRGSQAEGRPPVLPGAAGRGPAIEDDGVCAHAEAEPLQVVRDGEPGLSGTDDHDLGLCRLGGHGTTRLAPAPRRRAITGRGRTMPVHALRTGRTRPGRRGPHVRVAPRFSPIPVRCFQRCHRPSGPES</sequence>
<accession>A0A251XDG6</accession>
<evidence type="ECO:0000256" key="1">
    <source>
        <dbReference type="SAM" id="MobiDB-lite"/>
    </source>
</evidence>
<protein>
    <submittedName>
        <fullName evidence="2">Uncharacterized protein</fullName>
    </submittedName>
</protein>
<name>A0A251XDG6_CLAMM</name>
<dbReference type="Proteomes" id="UP000195062">
    <property type="component" value="Unassembled WGS sequence"/>
</dbReference>
<organism evidence="2 3">
    <name type="scientific">Clavibacter michiganensis subsp. michiganensis</name>
    <dbReference type="NCBI Taxonomy" id="33013"/>
    <lineage>
        <taxon>Bacteria</taxon>
        <taxon>Bacillati</taxon>
        <taxon>Actinomycetota</taxon>
        <taxon>Actinomycetes</taxon>
        <taxon>Micrococcales</taxon>
        <taxon>Microbacteriaceae</taxon>
        <taxon>Clavibacter</taxon>
    </lineage>
</organism>
<feature type="region of interest" description="Disordered" evidence="1">
    <location>
        <begin position="1"/>
        <end position="57"/>
    </location>
</feature>
<comment type="caution">
    <text evidence="2">The sequence shown here is derived from an EMBL/GenBank/DDBJ whole genome shotgun (WGS) entry which is preliminary data.</text>
</comment>
<reference evidence="2 3" key="1">
    <citation type="submission" date="2016-08" db="EMBL/GenBank/DDBJ databases">
        <title>Genome sequence of Clavibacter michiganensis subsp. michiganensis strain CASJ007.</title>
        <authorList>
            <person name="Thapa S.P."/>
            <person name="Coaker G."/>
        </authorList>
    </citation>
    <scope>NUCLEOTIDE SEQUENCE [LARGE SCALE GENOMIC DNA]</scope>
    <source>
        <strain evidence="2">CASJ007</strain>
    </source>
</reference>